<dbReference type="Proteomes" id="UP000192940">
    <property type="component" value="Chromosome I"/>
</dbReference>
<evidence type="ECO:0000313" key="1">
    <source>
        <dbReference type="EMBL" id="SMF77941.1"/>
    </source>
</evidence>
<reference evidence="1 2" key="1">
    <citation type="submission" date="2017-04" db="EMBL/GenBank/DDBJ databases">
        <authorList>
            <person name="Afonso C.L."/>
            <person name="Miller P.J."/>
            <person name="Scott M.A."/>
            <person name="Spackman E."/>
            <person name="Goraichik I."/>
            <person name="Dimitrov K.M."/>
            <person name="Suarez D.L."/>
            <person name="Swayne D.E."/>
        </authorList>
    </citation>
    <scope>NUCLEOTIDE SEQUENCE [LARGE SCALE GENOMIC DNA]</scope>
    <source>
        <strain evidence="1 2">N3/975</strain>
    </source>
</reference>
<evidence type="ECO:0000313" key="2">
    <source>
        <dbReference type="Proteomes" id="UP000192940"/>
    </source>
</evidence>
<dbReference type="RefSeq" id="WP_208918431.1">
    <property type="nucleotide sequence ID" value="NZ_LT840184.1"/>
</dbReference>
<organism evidence="1 2">
    <name type="scientific">Paenibacillus uliginis N3/975</name>
    <dbReference type="NCBI Taxonomy" id="1313296"/>
    <lineage>
        <taxon>Bacteria</taxon>
        <taxon>Bacillati</taxon>
        <taxon>Bacillota</taxon>
        <taxon>Bacilli</taxon>
        <taxon>Bacillales</taxon>
        <taxon>Paenibacillaceae</taxon>
        <taxon>Paenibacillus</taxon>
    </lineage>
</organism>
<gene>
    <name evidence="1" type="ORF">SAMN05661091_1506</name>
</gene>
<keyword evidence="2" id="KW-1185">Reference proteome</keyword>
<proteinExistence type="predicted"/>
<name>A0A1X7H1D6_9BACL</name>
<accession>A0A1X7H1D6</accession>
<sequence length="241" mass="25579">MAILELTVPKVVTAEGTHPGSIIARQNFTVSVIARNSNGTIDTAYNSTLTVYANSTSSDTAFTIGTINMSSGRGTSSNLNITSVYATGSSRKITVKASNGDQANKLVGVWFKGKASEFNDTTVSCQGTLPSRYIALPQTGHCSDNVIVHNTGTSKSVTALVKDVGPWVPCGTCLADPYWNTGTVPWAETNKDKDRSKLCGSNCKYTVNGAIIDLSKLIMDDLGVTGTANTRSLNNALWRWA</sequence>
<dbReference type="EMBL" id="LT840184">
    <property type="protein sequence ID" value="SMF77941.1"/>
    <property type="molecule type" value="Genomic_DNA"/>
</dbReference>
<dbReference type="AlphaFoldDB" id="A0A1X7H1D6"/>
<protein>
    <submittedName>
        <fullName evidence="1">Uncharacterized protein</fullName>
    </submittedName>
</protein>